<feature type="region of interest" description="Disordered" evidence="1">
    <location>
        <begin position="145"/>
        <end position="200"/>
    </location>
</feature>
<comment type="caution">
    <text evidence="2">The sequence shown here is derived from an EMBL/GenBank/DDBJ whole genome shotgun (WGS) entry which is preliminary data.</text>
</comment>
<name>A0A090MG68_9HYPO</name>
<accession>A0A090MG68</accession>
<feature type="compositionally biased region" description="Polar residues" evidence="1">
    <location>
        <begin position="295"/>
        <end position="311"/>
    </location>
</feature>
<feature type="compositionally biased region" description="Basic residues" evidence="1">
    <location>
        <begin position="249"/>
        <end position="262"/>
    </location>
</feature>
<gene>
    <name evidence="2" type="ORF">BN850_0067780</name>
</gene>
<protein>
    <submittedName>
        <fullName evidence="2">WGS project CBMI000000000 data, contig CS3069_c001766</fullName>
    </submittedName>
</protein>
<evidence type="ECO:0000313" key="2">
    <source>
        <dbReference type="EMBL" id="CEG04650.1"/>
    </source>
</evidence>
<feature type="compositionally biased region" description="Basic residues" evidence="1">
    <location>
        <begin position="276"/>
        <end position="285"/>
    </location>
</feature>
<feature type="region of interest" description="Disordered" evidence="1">
    <location>
        <begin position="212"/>
        <end position="365"/>
    </location>
</feature>
<sequence>MGQTVEELLEQFRPLLCTEKITPEDREMGVMFLLGSKVPTLAEQFKALEDKPGFLLMDIEWTYIQDAIDKQRIPIPIGLSDIVGHDDALGGTERRDESAADGQLIHPVIGNITTGTVSRGEYLANLNIPRLVPDTRSCSAELLLSTTQMSPPQTYRESESDGPFGTTAANNTLSPLPGSFAPRQQYGHSTPPPTPSSRLRDMLDSKYRDFLEEEEKKLESRSTSEDDGEGIGNMVVPEPEKDEEYCPNTKKRSSNRTRKMTLKKKESDKMAQKKNGSSRKQKQKKHQEYSEAEENSNYTGEASKSANAQKTPTKRKGATSGDSDPPSSGRIKLIVRTSRNATPTKPKGRKSAHVIREDPFAPKHAPVPVAKSAVSAKHAIYAAMSTSAHFAQTAVRRSGRNNETEIPRILSNQIQPNELRAAFENIRSEGVQYADRASFAWKAEKADCAGIAFEADDANEVLTGEGQVDTEGTA</sequence>
<reference evidence="2" key="1">
    <citation type="submission" date="2013-05" db="EMBL/GenBank/DDBJ databases">
        <title>Draft genome sequences of six wheat associated Fusarium spp. isolates.</title>
        <authorList>
            <person name="Moolhuijzen P.M."/>
            <person name="Manners J.M."/>
            <person name="Wilcox S."/>
            <person name="Bellgard M.I."/>
            <person name="Gardiner D.M."/>
        </authorList>
    </citation>
    <scope>NUCLEOTIDE SEQUENCE</scope>
    <source>
        <strain evidence="2">CS3069</strain>
    </source>
</reference>
<evidence type="ECO:0000256" key="1">
    <source>
        <dbReference type="SAM" id="MobiDB-lite"/>
    </source>
</evidence>
<feature type="compositionally biased region" description="Polar residues" evidence="1">
    <location>
        <begin position="145"/>
        <end position="155"/>
    </location>
</feature>
<organism evidence="2">
    <name type="scientific">Fusarium clavum</name>
    <dbReference type="NCBI Taxonomy" id="2594811"/>
    <lineage>
        <taxon>Eukaryota</taxon>
        <taxon>Fungi</taxon>
        <taxon>Dikarya</taxon>
        <taxon>Ascomycota</taxon>
        <taxon>Pezizomycotina</taxon>
        <taxon>Sordariomycetes</taxon>
        <taxon>Hypocreomycetidae</taxon>
        <taxon>Hypocreales</taxon>
        <taxon>Nectriaceae</taxon>
        <taxon>Fusarium</taxon>
        <taxon>Fusarium incarnatum-equiseti species complex</taxon>
    </lineage>
</organism>
<dbReference type="AlphaFoldDB" id="A0A090MG68"/>
<feature type="compositionally biased region" description="Basic and acidic residues" evidence="1">
    <location>
        <begin position="212"/>
        <end position="224"/>
    </location>
</feature>
<proteinExistence type="predicted"/>
<dbReference type="EMBL" id="CBMI010001764">
    <property type="protein sequence ID" value="CEG04650.1"/>
    <property type="molecule type" value="Genomic_DNA"/>
</dbReference>